<dbReference type="Proteomes" id="UP000598217">
    <property type="component" value="Unassembled WGS sequence"/>
</dbReference>
<protein>
    <submittedName>
        <fullName evidence="1">Uncharacterized protein</fullName>
    </submittedName>
</protein>
<name>A0ABR9HA95_9ACTN</name>
<accession>A0ABR9HA95</accession>
<gene>
    <name evidence="1" type="ORF">H4W79_000183</name>
</gene>
<dbReference type="InterPro" id="IPR049735">
    <property type="entry name" value="NovE/LmbU-like"/>
</dbReference>
<comment type="caution">
    <text evidence="1">The sequence shown here is derived from an EMBL/GenBank/DDBJ whole genome shotgun (WGS) entry which is preliminary data.</text>
</comment>
<keyword evidence="2" id="KW-1185">Reference proteome</keyword>
<dbReference type="NCBIfam" id="NF038070">
    <property type="entry name" value="LmbU_fam_TF"/>
    <property type="match status" value="1"/>
</dbReference>
<evidence type="ECO:0000313" key="2">
    <source>
        <dbReference type="Proteomes" id="UP000598217"/>
    </source>
</evidence>
<evidence type="ECO:0000313" key="1">
    <source>
        <dbReference type="EMBL" id="MBE1455969.1"/>
    </source>
</evidence>
<reference evidence="1 2" key="1">
    <citation type="submission" date="2020-10" db="EMBL/GenBank/DDBJ databases">
        <title>Sequencing the genomes of 1000 actinobacteria strains.</title>
        <authorList>
            <person name="Klenk H.-P."/>
        </authorList>
    </citation>
    <scope>NUCLEOTIDE SEQUENCE [LARGE SCALE GENOMIC DNA]</scope>
    <source>
        <strain evidence="1 2">DSM 45157</strain>
    </source>
</reference>
<dbReference type="EMBL" id="JADBDY010000001">
    <property type="protein sequence ID" value="MBE1455969.1"/>
    <property type="molecule type" value="Genomic_DNA"/>
</dbReference>
<proteinExistence type="predicted"/>
<dbReference type="RefSeq" id="WP_191275587.1">
    <property type="nucleotide sequence ID" value="NZ_BMXJ01000009.1"/>
</dbReference>
<organism evidence="1 2">
    <name type="scientific">Nocardiopsis terrae</name>
    <dbReference type="NCBI Taxonomy" id="372655"/>
    <lineage>
        <taxon>Bacteria</taxon>
        <taxon>Bacillati</taxon>
        <taxon>Actinomycetota</taxon>
        <taxon>Actinomycetes</taxon>
        <taxon>Streptosporangiales</taxon>
        <taxon>Nocardiopsidaceae</taxon>
        <taxon>Nocardiopsis</taxon>
    </lineage>
</organism>
<sequence length="195" mass="22693">MSLDTKALTKRTSLFLPEGMPMDEWRYLGQQIFVISDSSGWWLGDWLVYGQSQYPDRYKMAISETSLGYQTLRNYAWVARQFSVPRRRTGLSFQHHAEVAGLPEEAQDMWLDRAERFRWSRNELRRRIRSSASIKRAIRGEVPARVEVQLRAATEQRNLWEKAARSEDKNLTEWIVGILDRAATALEDSPDPDDG</sequence>